<accession>A0A0E4H2J4</accession>
<feature type="domain" description="SIS" evidence="5">
    <location>
        <begin position="107"/>
        <end position="246"/>
    </location>
</feature>
<dbReference type="GO" id="GO:0003700">
    <property type="term" value="F:DNA-binding transcription factor activity"/>
    <property type="evidence" value="ECO:0007669"/>
    <property type="project" value="InterPro"/>
</dbReference>
<keyword evidence="7" id="KW-1185">Reference proteome</keyword>
<dbReference type="InterPro" id="IPR001347">
    <property type="entry name" value="SIS_dom"/>
</dbReference>
<proteinExistence type="predicted"/>
<evidence type="ECO:0000313" key="7">
    <source>
        <dbReference type="Proteomes" id="UP000198604"/>
    </source>
</evidence>
<dbReference type="SUPFAM" id="SSF53697">
    <property type="entry name" value="SIS domain"/>
    <property type="match status" value="1"/>
</dbReference>
<dbReference type="RefSeq" id="WP_093649472.1">
    <property type="nucleotide sequence ID" value="NZ_CTEN01000001.1"/>
</dbReference>
<dbReference type="SUPFAM" id="SSF46689">
    <property type="entry name" value="Homeodomain-like"/>
    <property type="match status" value="1"/>
</dbReference>
<name>A0A0E4H2J4_9STRE</name>
<dbReference type="Proteomes" id="UP000198604">
    <property type="component" value="Unassembled WGS sequence"/>
</dbReference>
<evidence type="ECO:0000259" key="5">
    <source>
        <dbReference type="PROSITE" id="PS51464"/>
    </source>
</evidence>
<gene>
    <name evidence="6" type="ORF">BN1356_00087</name>
</gene>
<dbReference type="PROSITE" id="PS51464">
    <property type="entry name" value="SIS"/>
    <property type="match status" value="1"/>
</dbReference>
<evidence type="ECO:0000259" key="4">
    <source>
        <dbReference type="PROSITE" id="PS51071"/>
    </source>
</evidence>
<dbReference type="OrthoDB" id="1648815at2"/>
<dbReference type="AlphaFoldDB" id="A0A0E4H2J4"/>
<dbReference type="PANTHER" id="PTHR30514:SF1">
    <property type="entry name" value="HTH-TYPE TRANSCRIPTIONAL REGULATOR HEXR-RELATED"/>
    <property type="match status" value="1"/>
</dbReference>
<dbReference type="InterPro" id="IPR035472">
    <property type="entry name" value="RpiR-like_SIS"/>
</dbReference>
<dbReference type="InterPro" id="IPR047640">
    <property type="entry name" value="RpiR-like"/>
</dbReference>
<dbReference type="PANTHER" id="PTHR30514">
    <property type="entry name" value="GLUCOKINASE"/>
    <property type="match status" value="1"/>
</dbReference>
<dbReference type="CDD" id="cd05013">
    <property type="entry name" value="SIS_RpiR"/>
    <property type="match status" value="1"/>
</dbReference>
<dbReference type="InterPro" id="IPR009057">
    <property type="entry name" value="Homeodomain-like_sf"/>
</dbReference>
<evidence type="ECO:0000256" key="2">
    <source>
        <dbReference type="ARBA" id="ARBA00023125"/>
    </source>
</evidence>
<dbReference type="Gene3D" id="3.40.50.10490">
    <property type="entry name" value="Glucose-6-phosphate isomerase like protein, domain 1"/>
    <property type="match status" value="1"/>
</dbReference>
<feature type="domain" description="HTH rpiR-type" evidence="4">
    <location>
        <begin position="1"/>
        <end position="77"/>
    </location>
</feature>
<dbReference type="Gene3D" id="1.10.10.10">
    <property type="entry name" value="Winged helix-like DNA-binding domain superfamily/Winged helix DNA-binding domain"/>
    <property type="match status" value="1"/>
</dbReference>
<dbReference type="Pfam" id="PF01380">
    <property type="entry name" value="SIS"/>
    <property type="match status" value="1"/>
</dbReference>
<evidence type="ECO:0000313" key="6">
    <source>
        <dbReference type="EMBL" id="CQR23720.1"/>
    </source>
</evidence>
<sequence length="254" mass="29010">MKVEECVYKHYAALNETDLQIWAFIKSNQAKVFKATINELADLTNVSRTTISRFVRKIGFSGFSEFRVMLNLDASSEKVLDQRAFDDACSLMIQYIEELQRKDYSEICQLIHDADRLFIYGSGDVQNAVAKQLKRMFLSCNELVYDVGGVTFDCSLFDLLQAGDTMILLSLGGTNPQVLDIARHLKIKGVTIISVTEFKNNPLADMSDESLYISSAKLNFIDRFPDYKLTMLYYILVELLFIKYSIFKSQENSI</sequence>
<dbReference type="GO" id="GO:0003677">
    <property type="term" value="F:DNA binding"/>
    <property type="evidence" value="ECO:0007669"/>
    <property type="project" value="UniProtKB-KW"/>
</dbReference>
<dbReference type="Pfam" id="PF01418">
    <property type="entry name" value="HTH_6"/>
    <property type="match status" value="1"/>
</dbReference>
<keyword evidence="2" id="KW-0238">DNA-binding</keyword>
<dbReference type="STRING" id="1608583.BN1356_00087"/>
<keyword evidence="3" id="KW-0804">Transcription</keyword>
<organism evidence="6 7">
    <name type="scientific">Streptococcus varani</name>
    <dbReference type="NCBI Taxonomy" id="1608583"/>
    <lineage>
        <taxon>Bacteria</taxon>
        <taxon>Bacillati</taxon>
        <taxon>Bacillota</taxon>
        <taxon>Bacilli</taxon>
        <taxon>Lactobacillales</taxon>
        <taxon>Streptococcaceae</taxon>
        <taxon>Streptococcus</taxon>
    </lineage>
</organism>
<dbReference type="GO" id="GO:1901135">
    <property type="term" value="P:carbohydrate derivative metabolic process"/>
    <property type="evidence" value="ECO:0007669"/>
    <property type="project" value="InterPro"/>
</dbReference>
<keyword evidence="1" id="KW-0805">Transcription regulation</keyword>
<dbReference type="InterPro" id="IPR036388">
    <property type="entry name" value="WH-like_DNA-bd_sf"/>
</dbReference>
<dbReference type="InterPro" id="IPR046348">
    <property type="entry name" value="SIS_dom_sf"/>
</dbReference>
<dbReference type="PROSITE" id="PS51071">
    <property type="entry name" value="HTH_RPIR"/>
    <property type="match status" value="1"/>
</dbReference>
<reference evidence="7" key="1">
    <citation type="submission" date="2015-03" db="EMBL/GenBank/DDBJ databases">
        <authorList>
            <person name="Urmite Genomes"/>
        </authorList>
    </citation>
    <scope>NUCLEOTIDE SEQUENCE [LARGE SCALE GENOMIC DNA]</scope>
    <source>
        <strain evidence="7">FF10</strain>
    </source>
</reference>
<evidence type="ECO:0000256" key="1">
    <source>
        <dbReference type="ARBA" id="ARBA00023015"/>
    </source>
</evidence>
<protein>
    <submittedName>
        <fullName evidence="6">RpiR family glv operon transcriptional regulator</fullName>
    </submittedName>
</protein>
<evidence type="ECO:0000256" key="3">
    <source>
        <dbReference type="ARBA" id="ARBA00023163"/>
    </source>
</evidence>
<dbReference type="GO" id="GO:0097367">
    <property type="term" value="F:carbohydrate derivative binding"/>
    <property type="evidence" value="ECO:0007669"/>
    <property type="project" value="InterPro"/>
</dbReference>
<dbReference type="EMBL" id="CTEN01000001">
    <property type="protein sequence ID" value="CQR23720.1"/>
    <property type="molecule type" value="Genomic_DNA"/>
</dbReference>
<dbReference type="InterPro" id="IPR000281">
    <property type="entry name" value="HTH_RpiR"/>
</dbReference>